<dbReference type="CDD" id="cd03259">
    <property type="entry name" value="ABC_Carb_Solutes_like"/>
    <property type="match status" value="1"/>
</dbReference>
<dbReference type="InterPro" id="IPR027417">
    <property type="entry name" value="P-loop_NTPase"/>
</dbReference>
<dbReference type="PANTHER" id="PTHR43875:SF15">
    <property type="entry name" value="TREHALOSE IMPORT ATP-BINDING PROTEIN SUGC"/>
    <property type="match status" value="1"/>
</dbReference>
<dbReference type="GO" id="GO:0005524">
    <property type="term" value="F:ATP binding"/>
    <property type="evidence" value="ECO:0007669"/>
    <property type="project" value="UniProtKB-KW"/>
</dbReference>
<dbReference type="EMBL" id="JBHSQK010000130">
    <property type="protein sequence ID" value="MFC5952882.1"/>
    <property type="molecule type" value="Genomic_DNA"/>
</dbReference>
<dbReference type="Gene3D" id="3.40.50.300">
    <property type="entry name" value="P-loop containing nucleotide triphosphate hydrolases"/>
    <property type="match status" value="1"/>
</dbReference>
<proteinExistence type="predicted"/>
<organism evidence="8 9">
    <name type="scientific">Pseudonocardia lutea</name>
    <dbReference type="NCBI Taxonomy" id="2172015"/>
    <lineage>
        <taxon>Bacteria</taxon>
        <taxon>Bacillati</taxon>
        <taxon>Actinomycetota</taxon>
        <taxon>Actinomycetes</taxon>
        <taxon>Pseudonocardiales</taxon>
        <taxon>Pseudonocardiaceae</taxon>
        <taxon>Pseudonocardia</taxon>
    </lineage>
</organism>
<dbReference type="InterPro" id="IPR008995">
    <property type="entry name" value="Mo/tungstate-bd_C_term_dom"/>
</dbReference>
<keyword evidence="3" id="KW-0547">Nucleotide-binding</keyword>
<keyword evidence="5" id="KW-1278">Translocase</keyword>
<dbReference type="InterPro" id="IPR015853">
    <property type="entry name" value="ABC_transpr_FbpC"/>
</dbReference>
<evidence type="ECO:0000259" key="7">
    <source>
        <dbReference type="PROSITE" id="PS50893"/>
    </source>
</evidence>
<dbReference type="PANTHER" id="PTHR43875">
    <property type="entry name" value="MALTODEXTRIN IMPORT ATP-BINDING PROTEIN MSMX"/>
    <property type="match status" value="1"/>
</dbReference>
<evidence type="ECO:0000256" key="4">
    <source>
        <dbReference type="ARBA" id="ARBA00022840"/>
    </source>
</evidence>
<evidence type="ECO:0000313" key="9">
    <source>
        <dbReference type="Proteomes" id="UP001596119"/>
    </source>
</evidence>
<dbReference type="PROSITE" id="PS50893">
    <property type="entry name" value="ABC_TRANSPORTER_2"/>
    <property type="match status" value="1"/>
</dbReference>
<name>A0ABW1IH36_9PSEU</name>
<dbReference type="InterPro" id="IPR003439">
    <property type="entry name" value="ABC_transporter-like_ATP-bd"/>
</dbReference>
<evidence type="ECO:0000256" key="2">
    <source>
        <dbReference type="ARBA" id="ARBA00022475"/>
    </source>
</evidence>
<accession>A0ABW1IH36</accession>
<dbReference type="InterPro" id="IPR003593">
    <property type="entry name" value="AAA+_ATPase"/>
</dbReference>
<evidence type="ECO:0000313" key="8">
    <source>
        <dbReference type="EMBL" id="MFC5952882.1"/>
    </source>
</evidence>
<feature type="domain" description="ABC transporter" evidence="7">
    <location>
        <begin position="18"/>
        <end position="254"/>
    </location>
</feature>
<dbReference type="SMART" id="SM00382">
    <property type="entry name" value="AAA"/>
    <property type="match status" value="1"/>
</dbReference>
<dbReference type="Proteomes" id="UP001596119">
    <property type="component" value="Unassembled WGS sequence"/>
</dbReference>
<keyword evidence="2" id="KW-1003">Cell membrane</keyword>
<dbReference type="InterPro" id="IPR017871">
    <property type="entry name" value="ABC_transporter-like_CS"/>
</dbReference>
<reference evidence="9" key="1">
    <citation type="journal article" date="2019" name="Int. J. Syst. Evol. Microbiol.">
        <title>The Global Catalogue of Microorganisms (GCM) 10K type strain sequencing project: providing services to taxonomists for standard genome sequencing and annotation.</title>
        <authorList>
            <consortium name="The Broad Institute Genomics Platform"/>
            <consortium name="The Broad Institute Genome Sequencing Center for Infectious Disease"/>
            <person name="Wu L."/>
            <person name="Ma J."/>
        </authorList>
    </citation>
    <scope>NUCLEOTIDE SEQUENCE [LARGE SCALE GENOMIC DNA]</scope>
    <source>
        <strain evidence="9">CGMCC 4.7397</strain>
    </source>
</reference>
<evidence type="ECO:0000256" key="3">
    <source>
        <dbReference type="ARBA" id="ARBA00022741"/>
    </source>
</evidence>
<dbReference type="RefSeq" id="WP_379572189.1">
    <property type="nucleotide sequence ID" value="NZ_JBHSQK010000130.1"/>
</dbReference>
<evidence type="ECO:0000256" key="1">
    <source>
        <dbReference type="ARBA" id="ARBA00022448"/>
    </source>
</evidence>
<gene>
    <name evidence="8" type="ORF">ACFQH9_31945</name>
</gene>
<keyword evidence="9" id="KW-1185">Reference proteome</keyword>
<dbReference type="PROSITE" id="PS00211">
    <property type="entry name" value="ABC_TRANSPORTER_1"/>
    <property type="match status" value="1"/>
</dbReference>
<dbReference type="Pfam" id="PF00005">
    <property type="entry name" value="ABC_tran"/>
    <property type="match status" value="1"/>
</dbReference>
<comment type="caution">
    <text evidence="8">The sequence shown here is derived from an EMBL/GenBank/DDBJ whole genome shotgun (WGS) entry which is preliminary data.</text>
</comment>
<protein>
    <submittedName>
        <fullName evidence="8">ABC transporter ATP-binding protein</fullName>
    </submittedName>
</protein>
<dbReference type="SUPFAM" id="SSF52540">
    <property type="entry name" value="P-loop containing nucleoside triphosphate hydrolases"/>
    <property type="match status" value="1"/>
</dbReference>
<dbReference type="SUPFAM" id="SSF50331">
    <property type="entry name" value="MOP-like"/>
    <property type="match status" value="1"/>
</dbReference>
<sequence length="376" mass="40269">MTEHLTNASSLTTSGTGITVSGVSKRFRDNHILRSLDLDVEPGSFLCLLGPSGCGKTTLLRCISGLEHPDEGVIRIGDTTVVDTARRVQVSPERRGLGMVFQQYALWPHMTVADNIAYPLRKRRVPREQRTRKVTEIAEIVGLSATLHRPPRQLSGGQQQRVALARALVHEPPALLLDEPLSNVDATLRRQLRRELRDLHDRLGTTCILVTHDQAEAAGVADVIAVVQDGRIVQSGTPREILEHPATRFVAEFVGFDNFLEGRIENVEGQRGVVALSGAGGRVEVEIAPGAAAGDTVVVAARSDTLTIDRGSVDPGDGQVSATVSRVVPHGSGVEIELDTGPSTLTVREHLRPGTTPSPGEAVTVSLPRTARAVAS</sequence>
<dbReference type="InterPro" id="IPR047641">
    <property type="entry name" value="ABC_transpr_MalK/UgpC-like"/>
</dbReference>
<dbReference type="Gene3D" id="2.40.50.100">
    <property type="match status" value="1"/>
</dbReference>
<keyword evidence="6" id="KW-0472">Membrane</keyword>
<evidence type="ECO:0000256" key="5">
    <source>
        <dbReference type="ARBA" id="ARBA00022967"/>
    </source>
</evidence>
<evidence type="ECO:0000256" key="6">
    <source>
        <dbReference type="ARBA" id="ARBA00023136"/>
    </source>
</evidence>
<keyword evidence="1" id="KW-0813">Transport</keyword>
<keyword evidence="4 8" id="KW-0067">ATP-binding</keyword>